<keyword evidence="5 9" id="KW-0812">Transmembrane</keyword>
<keyword evidence="3 9" id="KW-0813">Transport</keyword>
<evidence type="ECO:0000256" key="9">
    <source>
        <dbReference type="RuleBase" id="RU363064"/>
    </source>
</evidence>
<accession>A0A9D1F7N0</accession>
<feature type="transmembrane region" description="Helical" evidence="9">
    <location>
        <begin position="69"/>
        <end position="93"/>
    </location>
</feature>
<dbReference type="PANTHER" id="PTHR30330">
    <property type="entry name" value="AGSS FAMILY TRANSPORTER, SODIUM-ALANINE"/>
    <property type="match status" value="1"/>
</dbReference>
<feature type="transmembrane region" description="Helical" evidence="9">
    <location>
        <begin position="99"/>
        <end position="120"/>
    </location>
</feature>
<dbReference type="PRINTS" id="PR00175">
    <property type="entry name" value="NAALASMPORT"/>
</dbReference>
<feature type="transmembrane region" description="Helical" evidence="9">
    <location>
        <begin position="360"/>
        <end position="381"/>
    </location>
</feature>
<feature type="transmembrane region" description="Helical" evidence="9">
    <location>
        <begin position="305"/>
        <end position="328"/>
    </location>
</feature>
<dbReference type="AlphaFoldDB" id="A0A9D1F7N0"/>
<dbReference type="GO" id="GO:0005283">
    <property type="term" value="F:amino acid:sodium symporter activity"/>
    <property type="evidence" value="ECO:0007669"/>
    <property type="project" value="InterPro"/>
</dbReference>
<organism evidence="10 11">
    <name type="scientific">Candidatus Avoscillospira avistercoris</name>
    <dbReference type="NCBI Taxonomy" id="2840707"/>
    <lineage>
        <taxon>Bacteria</taxon>
        <taxon>Bacillati</taxon>
        <taxon>Bacillota</taxon>
        <taxon>Clostridia</taxon>
        <taxon>Eubacteriales</taxon>
        <taxon>Oscillospiraceae</taxon>
        <taxon>Oscillospiraceae incertae sedis</taxon>
        <taxon>Candidatus Avoscillospira</taxon>
    </lineage>
</organism>
<comment type="similarity">
    <text evidence="2 9">Belongs to the alanine or glycine:cation symporter (AGCS) (TC 2.A.25) family.</text>
</comment>
<keyword evidence="4 9" id="KW-1003">Cell membrane</keyword>
<dbReference type="Proteomes" id="UP000886741">
    <property type="component" value="Unassembled WGS sequence"/>
</dbReference>
<evidence type="ECO:0000256" key="6">
    <source>
        <dbReference type="ARBA" id="ARBA00022847"/>
    </source>
</evidence>
<keyword evidence="6 9" id="KW-0769">Symport</keyword>
<feature type="transmembrane region" description="Helical" evidence="9">
    <location>
        <begin position="393"/>
        <end position="410"/>
    </location>
</feature>
<dbReference type="PANTHER" id="PTHR30330:SF14">
    <property type="entry name" value="SODIUM_AMINO ACID (ALANINE) SYMPORTER"/>
    <property type="match status" value="1"/>
</dbReference>
<dbReference type="Gene3D" id="1.20.1740.10">
    <property type="entry name" value="Amino acid/polyamine transporter I"/>
    <property type="match status" value="1"/>
</dbReference>
<dbReference type="FunFam" id="1.20.1740.10:FF:000004">
    <property type="entry name" value="Sodium:alanine symporter family protein"/>
    <property type="match status" value="1"/>
</dbReference>
<dbReference type="NCBIfam" id="TIGR00835">
    <property type="entry name" value="agcS"/>
    <property type="match status" value="1"/>
</dbReference>
<keyword evidence="8 9" id="KW-0472">Membrane</keyword>
<comment type="subcellular location">
    <subcellularLocation>
        <location evidence="1 9">Cell membrane</location>
        <topology evidence="1 9">Multi-pass membrane protein</topology>
    </subcellularLocation>
</comment>
<feature type="transmembrane region" description="Helical" evidence="9">
    <location>
        <begin position="422"/>
        <end position="443"/>
    </location>
</feature>
<evidence type="ECO:0000256" key="7">
    <source>
        <dbReference type="ARBA" id="ARBA00022989"/>
    </source>
</evidence>
<dbReference type="GO" id="GO:0005886">
    <property type="term" value="C:plasma membrane"/>
    <property type="evidence" value="ECO:0007669"/>
    <property type="project" value="UniProtKB-SubCell"/>
</dbReference>
<evidence type="ECO:0000256" key="4">
    <source>
        <dbReference type="ARBA" id="ARBA00022475"/>
    </source>
</evidence>
<evidence type="ECO:0000256" key="2">
    <source>
        <dbReference type="ARBA" id="ARBA00009261"/>
    </source>
</evidence>
<evidence type="ECO:0000256" key="1">
    <source>
        <dbReference type="ARBA" id="ARBA00004651"/>
    </source>
</evidence>
<dbReference type="EMBL" id="DVJJ01000022">
    <property type="protein sequence ID" value="HIS64002.1"/>
    <property type="molecule type" value="Genomic_DNA"/>
</dbReference>
<protein>
    <submittedName>
        <fullName evidence="10">Sodium:alanine symporter family protein</fullName>
    </submittedName>
</protein>
<reference evidence="10" key="2">
    <citation type="journal article" date="2021" name="PeerJ">
        <title>Extensive microbial diversity within the chicken gut microbiome revealed by metagenomics and culture.</title>
        <authorList>
            <person name="Gilroy R."/>
            <person name="Ravi A."/>
            <person name="Getino M."/>
            <person name="Pursley I."/>
            <person name="Horton D.L."/>
            <person name="Alikhan N.F."/>
            <person name="Baker D."/>
            <person name="Gharbi K."/>
            <person name="Hall N."/>
            <person name="Watson M."/>
            <person name="Adriaenssens E.M."/>
            <person name="Foster-Nyarko E."/>
            <person name="Jarju S."/>
            <person name="Secka A."/>
            <person name="Antonio M."/>
            <person name="Oren A."/>
            <person name="Chaudhuri R.R."/>
            <person name="La Ragione R."/>
            <person name="Hildebrand F."/>
            <person name="Pallen M.J."/>
        </authorList>
    </citation>
    <scope>NUCLEOTIDE SEQUENCE</scope>
    <source>
        <strain evidence="10">ChiBcec16-1751</strain>
    </source>
</reference>
<evidence type="ECO:0000256" key="3">
    <source>
        <dbReference type="ARBA" id="ARBA00022448"/>
    </source>
</evidence>
<feature type="transmembrane region" description="Helical" evidence="9">
    <location>
        <begin position="218"/>
        <end position="238"/>
    </location>
</feature>
<feature type="transmembrane region" description="Helical" evidence="9">
    <location>
        <begin position="244"/>
        <end position="267"/>
    </location>
</feature>
<feature type="transmembrane region" description="Helical" evidence="9">
    <location>
        <begin position="152"/>
        <end position="172"/>
    </location>
</feature>
<gene>
    <name evidence="10" type="ORF">IAA83_01350</name>
</gene>
<evidence type="ECO:0000313" key="10">
    <source>
        <dbReference type="EMBL" id="HIS64002.1"/>
    </source>
</evidence>
<dbReference type="InterPro" id="IPR001463">
    <property type="entry name" value="Na/Ala_symport"/>
</dbReference>
<dbReference type="Pfam" id="PF01235">
    <property type="entry name" value="Na_Ala_symp"/>
    <property type="match status" value="1"/>
</dbReference>
<name>A0A9D1F7N0_9FIRM</name>
<comment type="caution">
    <text evidence="10">The sequence shown here is derived from an EMBL/GenBank/DDBJ whole genome shotgun (WGS) entry which is preliminary data.</text>
</comment>
<evidence type="ECO:0000256" key="8">
    <source>
        <dbReference type="ARBA" id="ARBA00023136"/>
    </source>
</evidence>
<evidence type="ECO:0000313" key="11">
    <source>
        <dbReference type="Proteomes" id="UP000886741"/>
    </source>
</evidence>
<sequence>MHLIESIVGIVNTVLWDYALLFLLVATGIFFTVRLGFVQIRRFGEGLRRLFGGFSMSGKKAGKEGMSSFQALTTAIAAQVGTGNITGCATALFSGGPGAIFWMWLSDFFGMATIYAEAILAQKFKTVDRDGHVTGGPIYYIRAAFTGKFGKFLAGFFSIAIILALGFMGNMVQSNSISDAFHTAFGVPKIVMGIIAAVIAGFIFLGGVSRIASFTEKIVPIMAIFYMVGCIIILFINHDAFWGALRSIFVCAFEPQAVFGGALGLGMKEAMRYGVARGLFSNEAGMGSTPHAHAMAKVEHPHDQGVIAMIGVFLDTFVVLTLTALVILTSGLLEPVTGSLQGTALAQAAFNAAFGSFGNAFVAICMLFFAFSTIIGWYFFGKTNVQALFGKRGVVFYTLLVLVFIVIGSTQKVDLVWSLSDMFNGLMVLPNLIGLLALNGLVVRISRSKDTL</sequence>
<proteinExistence type="inferred from homology"/>
<feature type="transmembrane region" description="Helical" evidence="9">
    <location>
        <begin position="20"/>
        <end position="40"/>
    </location>
</feature>
<feature type="transmembrane region" description="Helical" evidence="9">
    <location>
        <begin position="184"/>
        <end position="206"/>
    </location>
</feature>
<reference evidence="10" key="1">
    <citation type="submission" date="2020-10" db="EMBL/GenBank/DDBJ databases">
        <authorList>
            <person name="Gilroy R."/>
        </authorList>
    </citation>
    <scope>NUCLEOTIDE SEQUENCE</scope>
    <source>
        <strain evidence="10">ChiBcec16-1751</strain>
    </source>
</reference>
<keyword evidence="7 9" id="KW-1133">Transmembrane helix</keyword>
<evidence type="ECO:0000256" key="5">
    <source>
        <dbReference type="ARBA" id="ARBA00022692"/>
    </source>
</evidence>